<reference evidence="1" key="1">
    <citation type="journal article" date="2021" name="Proc. Natl. Acad. Sci. U.S.A.">
        <title>A Catalog of Tens of Thousands of Viruses from Human Metagenomes Reveals Hidden Associations with Chronic Diseases.</title>
        <authorList>
            <person name="Tisza M.J."/>
            <person name="Buck C.B."/>
        </authorList>
    </citation>
    <scope>NUCLEOTIDE SEQUENCE</scope>
    <source>
        <strain evidence="1">CtXwe21</strain>
    </source>
</reference>
<proteinExistence type="predicted"/>
<name>A0A8S5PYG1_9CAUD</name>
<dbReference type="EMBL" id="BK015537">
    <property type="protein sequence ID" value="DAE11800.1"/>
    <property type="molecule type" value="Genomic_DNA"/>
</dbReference>
<evidence type="ECO:0000313" key="1">
    <source>
        <dbReference type="EMBL" id="DAE11800.1"/>
    </source>
</evidence>
<accession>A0A8S5PYG1</accession>
<protein>
    <submittedName>
        <fullName evidence="1">Uncharacterized protein</fullName>
    </submittedName>
</protein>
<organism evidence="1">
    <name type="scientific">Myoviridae sp. ctXwe21</name>
    <dbReference type="NCBI Taxonomy" id="2825123"/>
    <lineage>
        <taxon>Viruses</taxon>
        <taxon>Duplodnaviria</taxon>
        <taxon>Heunggongvirae</taxon>
        <taxon>Uroviricota</taxon>
        <taxon>Caudoviricetes</taxon>
    </lineage>
</organism>
<sequence length="34" mass="3926">MNVGRNLNVHLCLFTWQYIFGYSYSCRALEPTAG</sequence>